<organism evidence="1 2">
    <name type="scientific">Liparis tanakae</name>
    <name type="common">Tanaka's snailfish</name>
    <dbReference type="NCBI Taxonomy" id="230148"/>
    <lineage>
        <taxon>Eukaryota</taxon>
        <taxon>Metazoa</taxon>
        <taxon>Chordata</taxon>
        <taxon>Craniata</taxon>
        <taxon>Vertebrata</taxon>
        <taxon>Euteleostomi</taxon>
        <taxon>Actinopterygii</taxon>
        <taxon>Neopterygii</taxon>
        <taxon>Teleostei</taxon>
        <taxon>Neoteleostei</taxon>
        <taxon>Acanthomorphata</taxon>
        <taxon>Eupercaria</taxon>
        <taxon>Perciformes</taxon>
        <taxon>Cottioidei</taxon>
        <taxon>Cottales</taxon>
        <taxon>Liparidae</taxon>
        <taxon>Liparis</taxon>
    </lineage>
</organism>
<keyword evidence="2" id="KW-1185">Reference proteome</keyword>
<sequence>MKLLIRLKDFRFQRYESGTQELIGPSCEMTASKCRYFSIANTDSTRLFRIINLYNQCLDSPG</sequence>
<accession>A0A4Z2GX28</accession>
<name>A0A4Z2GX28_9TELE</name>
<dbReference type="AlphaFoldDB" id="A0A4Z2GX28"/>
<dbReference type="EMBL" id="SRLO01000408">
    <property type="protein sequence ID" value="TNN57313.1"/>
    <property type="molecule type" value="Genomic_DNA"/>
</dbReference>
<comment type="caution">
    <text evidence="1">The sequence shown here is derived from an EMBL/GenBank/DDBJ whole genome shotgun (WGS) entry which is preliminary data.</text>
</comment>
<protein>
    <submittedName>
        <fullName evidence="1">Uncharacterized protein</fullName>
    </submittedName>
</protein>
<gene>
    <name evidence="1" type="ORF">EYF80_032502</name>
</gene>
<dbReference type="Proteomes" id="UP000314294">
    <property type="component" value="Unassembled WGS sequence"/>
</dbReference>
<reference evidence="1 2" key="1">
    <citation type="submission" date="2019-03" db="EMBL/GenBank/DDBJ databases">
        <title>First draft genome of Liparis tanakae, snailfish: a comprehensive survey of snailfish specific genes.</title>
        <authorList>
            <person name="Kim W."/>
            <person name="Song I."/>
            <person name="Jeong J.-H."/>
            <person name="Kim D."/>
            <person name="Kim S."/>
            <person name="Ryu S."/>
            <person name="Song J.Y."/>
            <person name="Lee S.K."/>
        </authorList>
    </citation>
    <scope>NUCLEOTIDE SEQUENCE [LARGE SCALE GENOMIC DNA]</scope>
    <source>
        <tissue evidence="1">Muscle</tissue>
    </source>
</reference>
<proteinExistence type="predicted"/>
<evidence type="ECO:0000313" key="1">
    <source>
        <dbReference type="EMBL" id="TNN57313.1"/>
    </source>
</evidence>
<evidence type="ECO:0000313" key="2">
    <source>
        <dbReference type="Proteomes" id="UP000314294"/>
    </source>
</evidence>